<organism evidence="1">
    <name type="scientific">marine sediment metagenome</name>
    <dbReference type="NCBI Taxonomy" id="412755"/>
    <lineage>
        <taxon>unclassified sequences</taxon>
        <taxon>metagenomes</taxon>
        <taxon>ecological metagenomes</taxon>
    </lineage>
</organism>
<accession>X1ULT1</accession>
<dbReference type="InterPro" id="IPR043502">
    <property type="entry name" value="DNA/RNA_pol_sf"/>
</dbReference>
<dbReference type="AlphaFoldDB" id="X1ULT1"/>
<dbReference type="SUPFAM" id="SSF56672">
    <property type="entry name" value="DNA/RNA polymerases"/>
    <property type="match status" value="1"/>
</dbReference>
<reference evidence="1" key="1">
    <citation type="journal article" date="2014" name="Front. Microbiol.">
        <title>High frequency of phylogenetically diverse reductive dehalogenase-homologous genes in deep subseafloor sedimentary metagenomes.</title>
        <authorList>
            <person name="Kawai M."/>
            <person name="Futagami T."/>
            <person name="Toyoda A."/>
            <person name="Takaki Y."/>
            <person name="Nishi S."/>
            <person name="Hori S."/>
            <person name="Arai W."/>
            <person name="Tsubouchi T."/>
            <person name="Morono Y."/>
            <person name="Uchiyama I."/>
            <person name="Ito T."/>
            <person name="Fujiyama A."/>
            <person name="Inagaki F."/>
            <person name="Takami H."/>
        </authorList>
    </citation>
    <scope>NUCLEOTIDE SEQUENCE</scope>
    <source>
        <strain evidence="1">Expedition CK06-06</strain>
    </source>
</reference>
<protein>
    <submittedName>
        <fullName evidence="1">Uncharacterized protein</fullName>
    </submittedName>
</protein>
<sequence>MLTFIDISKVRVVHSNKYKQGATYGFIHADIYLPGNEPHPVAYKRGYVNIYPSGHYKRWIGKAAYEYLINLPGAEIKIIKGIWLYPRYKRKPYYDLVHKLFAVKAAAKVSGDKELYYFTWKLTNSLYGKQIQLIRKGNIIEASTCWNPVYGAIITENTRIKVAKIQLEYPTSVAVFTDSVISTEELPIELSDELGGWSLKTYGLGVILGCGCYQIGDKVRFRGFPLPD</sequence>
<evidence type="ECO:0000313" key="1">
    <source>
        <dbReference type="EMBL" id="GAJ00861.1"/>
    </source>
</evidence>
<comment type="caution">
    <text evidence="1">The sequence shown here is derived from an EMBL/GenBank/DDBJ whole genome shotgun (WGS) entry which is preliminary data.</text>
</comment>
<feature type="non-terminal residue" evidence="1">
    <location>
        <position position="228"/>
    </location>
</feature>
<dbReference type="EMBL" id="BARW01021248">
    <property type="protein sequence ID" value="GAJ00861.1"/>
    <property type="molecule type" value="Genomic_DNA"/>
</dbReference>
<gene>
    <name evidence="1" type="ORF">S12H4_35735</name>
</gene>
<name>X1ULT1_9ZZZZ</name>
<proteinExistence type="predicted"/>